<keyword evidence="7 8" id="KW-0472">Membrane</keyword>
<feature type="transmembrane region" description="Helical" evidence="8">
    <location>
        <begin position="33"/>
        <end position="54"/>
    </location>
</feature>
<evidence type="ECO:0000256" key="3">
    <source>
        <dbReference type="ARBA" id="ARBA00022448"/>
    </source>
</evidence>
<evidence type="ECO:0000256" key="2">
    <source>
        <dbReference type="ARBA" id="ARBA00009142"/>
    </source>
</evidence>
<evidence type="ECO:0000256" key="7">
    <source>
        <dbReference type="ARBA" id="ARBA00023136"/>
    </source>
</evidence>
<dbReference type="PANTHER" id="PTHR30269">
    <property type="entry name" value="TRANSMEMBRANE PROTEIN YFCA"/>
    <property type="match status" value="1"/>
</dbReference>
<evidence type="ECO:0000256" key="1">
    <source>
        <dbReference type="ARBA" id="ARBA00004651"/>
    </source>
</evidence>
<dbReference type="InterPro" id="IPR002781">
    <property type="entry name" value="TM_pro_TauE-like"/>
</dbReference>
<accession>A0A934IVN1</accession>
<sequence length="245" mass="26016">MPLDPVAIVVFLLAVSLLGLSKGGLAGMGMMAMPLMLLVLPPGPAVGLMLPILMTQDAFSIWIYRGRWDVGNLKLLLPAAGVGVLIGMALFVVMPQRAMLGVLGTVTLGFAIRGLVVRQAPARVPHRAVGWVLGTLSGFTSTVLHQGGPPFQIYLIPQRLPRDVFAATTAAFFAIVNFAKLPGFIALGQMTREGLIVAAIAAPFALLMTWVGSRVVMKISPAHFYPLINLILASVGIKLITDALW</sequence>
<name>A0A934IVN1_9HYPH</name>
<keyword evidence="3" id="KW-0813">Transport</keyword>
<organism evidence="9 10">
    <name type="scientific">Acuticoccus mangrovi</name>
    <dbReference type="NCBI Taxonomy" id="2796142"/>
    <lineage>
        <taxon>Bacteria</taxon>
        <taxon>Pseudomonadati</taxon>
        <taxon>Pseudomonadota</taxon>
        <taxon>Alphaproteobacteria</taxon>
        <taxon>Hyphomicrobiales</taxon>
        <taxon>Amorphaceae</taxon>
        <taxon>Acuticoccus</taxon>
    </lineage>
</organism>
<dbReference type="EMBL" id="JAEKJA010000032">
    <property type="protein sequence ID" value="MBJ3778584.1"/>
    <property type="molecule type" value="Genomic_DNA"/>
</dbReference>
<evidence type="ECO:0000256" key="4">
    <source>
        <dbReference type="ARBA" id="ARBA00022475"/>
    </source>
</evidence>
<reference evidence="9" key="1">
    <citation type="submission" date="2020-12" db="EMBL/GenBank/DDBJ databases">
        <title>Bacterial taxonomy.</title>
        <authorList>
            <person name="Pan X."/>
        </authorList>
    </citation>
    <scope>NUCLEOTIDE SEQUENCE</scope>
    <source>
        <strain evidence="9">B2012</strain>
    </source>
</reference>
<dbReference type="InterPro" id="IPR052017">
    <property type="entry name" value="TSUP"/>
</dbReference>
<comment type="similarity">
    <text evidence="2 8">Belongs to the 4-toluene sulfonate uptake permease (TSUP) (TC 2.A.102) family.</text>
</comment>
<feature type="transmembrane region" description="Helical" evidence="8">
    <location>
        <begin position="128"/>
        <end position="144"/>
    </location>
</feature>
<proteinExistence type="inferred from homology"/>
<dbReference type="GO" id="GO:0005886">
    <property type="term" value="C:plasma membrane"/>
    <property type="evidence" value="ECO:0007669"/>
    <property type="project" value="UniProtKB-SubCell"/>
</dbReference>
<dbReference type="Proteomes" id="UP000609531">
    <property type="component" value="Unassembled WGS sequence"/>
</dbReference>
<gene>
    <name evidence="9" type="ORF">JCR33_22980</name>
</gene>
<evidence type="ECO:0000313" key="10">
    <source>
        <dbReference type="Proteomes" id="UP000609531"/>
    </source>
</evidence>
<feature type="transmembrane region" description="Helical" evidence="8">
    <location>
        <begin position="98"/>
        <end position="116"/>
    </location>
</feature>
<evidence type="ECO:0000313" key="9">
    <source>
        <dbReference type="EMBL" id="MBJ3778584.1"/>
    </source>
</evidence>
<feature type="transmembrane region" description="Helical" evidence="8">
    <location>
        <begin position="164"/>
        <end position="187"/>
    </location>
</feature>
<comment type="subcellular location">
    <subcellularLocation>
        <location evidence="1 8">Cell membrane</location>
        <topology evidence="1 8">Multi-pass membrane protein</topology>
    </subcellularLocation>
</comment>
<evidence type="ECO:0000256" key="8">
    <source>
        <dbReference type="RuleBase" id="RU363041"/>
    </source>
</evidence>
<evidence type="ECO:0000256" key="6">
    <source>
        <dbReference type="ARBA" id="ARBA00022989"/>
    </source>
</evidence>
<keyword evidence="5 8" id="KW-0812">Transmembrane</keyword>
<dbReference type="Pfam" id="PF01925">
    <property type="entry name" value="TauE"/>
    <property type="match status" value="1"/>
</dbReference>
<dbReference type="PANTHER" id="PTHR30269:SF37">
    <property type="entry name" value="MEMBRANE TRANSPORTER PROTEIN"/>
    <property type="match status" value="1"/>
</dbReference>
<keyword evidence="10" id="KW-1185">Reference proteome</keyword>
<evidence type="ECO:0000256" key="5">
    <source>
        <dbReference type="ARBA" id="ARBA00022692"/>
    </source>
</evidence>
<keyword evidence="4 8" id="KW-1003">Cell membrane</keyword>
<feature type="transmembrane region" description="Helical" evidence="8">
    <location>
        <begin position="75"/>
        <end position="92"/>
    </location>
</feature>
<keyword evidence="6 8" id="KW-1133">Transmembrane helix</keyword>
<dbReference type="AlphaFoldDB" id="A0A934IVN1"/>
<comment type="caution">
    <text evidence="9">The sequence shown here is derived from an EMBL/GenBank/DDBJ whole genome shotgun (WGS) entry which is preliminary data.</text>
</comment>
<protein>
    <recommendedName>
        <fullName evidence="8">Probable membrane transporter protein</fullName>
    </recommendedName>
</protein>
<feature type="transmembrane region" description="Helical" evidence="8">
    <location>
        <begin position="194"/>
        <end position="212"/>
    </location>
</feature>